<feature type="region of interest" description="Disordered" evidence="1">
    <location>
        <begin position="1"/>
        <end position="71"/>
    </location>
</feature>
<evidence type="ECO:0000256" key="1">
    <source>
        <dbReference type="SAM" id="MobiDB-lite"/>
    </source>
</evidence>
<dbReference type="AlphaFoldDB" id="A0AAQ3SZ21"/>
<name>A0AAQ3SZ21_PASNO</name>
<dbReference type="EMBL" id="CP144747">
    <property type="protein sequence ID" value="WVZ63603.1"/>
    <property type="molecule type" value="Genomic_DNA"/>
</dbReference>
<evidence type="ECO:0000313" key="3">
    <source>
        <dbReference type="Proteomes" id="UP001341281"/>
    </source>
</evidence>
<protein>
    <submittedName>
        <fullName evidence="2">Uncharacterized protein</fullName>
    </submittedName>
</protein>
<sequence>MMRIGTASSLHGANSFRRQPRPSSSPRVDNVGDSGHASNGMKRGQTDLVKWSDGQPRGRPTWQKVFSRFLK</sequence>
<proteinExistence type="predicted"/>
<dbReference type="Proteomes" id="UP001341281">
    <property type="component" value="Chromosome 03"/>
</dbReference>
<feature type="compositionally biased region" description="Low complexity" evidence="1">
    <location>
        <begin position="15"/>
        <end position="27"/>
    </location>
</feature>
<reference evidence="2 3" key="1">
    <citation type="submission" date="2024-02" db="EMBL/GenBank/DDBJ databases">
        <title>High-quality chromosome-scale genome assembly of Pensacola bahiagrass (Paspalum notatum Flugge var. saurae).</title>
        <authorList>
            <person name="Vega J.M."/>
            <person name="Podio M."/>
            <person name="Orjuela J."/>
            <person name="Siena L.A."/>
            <person name="Pessino S.C."/>
            <person name="Combes M.C."/>
            <person name="Mariac C."/>
            <person name="Albertini E."/>
            <person name="Pupilli F."/>
            <person name="Ortiz J.P.A."/>
            <person name="Leblanc O."/>
        </authorList>
    </citation>
    <scope>NUCLEOTIDE SEQUENCE [LARGE SCALE GENOMIC DNA]</scope>
    <source>
        <strain evidence="2">R1</strain>
        <tissue evidence="2">Leaf</tissue>
    </source>
</reference>
<organism evidence="2 3">
    <name type="scientific">Paspalum notatum var. saurae</name>
    <dbReference type="NCBI Taxonomy" id="547442"/>
    <lineage>
        <taxon>Eukaryota</taxon>
        <taxon>Viridiplantae</taxon>
        <taxon>Streptophyta</taxon>
        <taxon>Embryophyta</taxon>
        <taxon>Tracheophyta</taxon>
        <taxon>Spermatophyta</taxon>
        <taxon>Magnoliopsida</taxon>
        <taxon>Liliopsida</taxon>
        <taxon>Poales</taxon>
        <taxon>Poaceae</taxon>
        <taxon>PACMAD clade</taxon>
        <taxon>Panicoideae</taxon>
        <taxon>Andropogonodae</taxon>
        <taxon>Paspaleae</taxon>
        <taxon>Paspalinae</taxon>
        <taxon>Paspalum</taxon>
    </lineage>
</organism>
<evidence type="ECO:0000313" key="2">
    <source>
        <dbReference type="EMBL" id="WVZ63603.1"/>
    </source>
</evidence>
<keyword evidence="3" id="KW-1185">Reference proteome</keyword>
<gene>
    <name evidence="2" type="ORF">U9M48_013222</name>
</gene>
<feature type="compositionally biased region" description="Polar residues" evidence="1">
    <location>
        <begin position="1"/>
        <end position="12"/>
    </location>
</feature>
<accession>A0AAQ3SZ21</accession>